<feature type="region of interest" description="Disordered" evidence="1">
    <location>
        <begin position="1"/>
        <end position="21"/>
    </location>
</feature>
<reference key="2">
    <citation type="journal article" date="2011" name="Extremophiles">
        <title>Genomic analyses of Acidianus hospitalis W1 a host for studying crenarchaeal virus and plasmid life cycles.</title>
        <authorList>
            <person name="You X.Y."/>
            <person name="Liu C."/>
            <person name="Wang S.Y."/>
            <person name="Jiang C.Y."/>
            <person name="Shah S.A."/>
            <person name="Prangishvili D."/>
            <person name="Liu S.J."/>
            <person name="Garrett R.A."/>
        </authorList>
    </citation>
    <scope>NUCLEOTIDE SEQUENCE</scope>
    <source>
        <strain>W1</strain>
    </source>
</reference>
<dbReference type="Proteomes" id="UP000008458">
    <property type="component" value="Chromosome"/>
</dbReference>
<gene>
    <name evidence="2" type="ordered locus">Ahos_1553</name>
</gene>
<organism evidence="2 3">
    <name type="scientific">Acidianus hospitalis (strain W1)</name>
    <dbReference type="NCBI Taxonomy" id="933801"/>
    <lineage>
        <taxon>Archaea</taxon>
        <taxon>Thermoproteota</taxon>
        <taxon>Thermoprotei</taxon>
        <taxon>Sulfolobales</taxon>
        <taxon>Sulfolobaceae</taxon>
        <taxon>Acidianus</taxon>
    </lineage>
</organism>
<dbReference type="KEGG" id="aho:Ahos_1553"/>
<feature type="region of interest" description="Disordered" evidence="1">
    <location>
        <begin position="45"/>
        <end position="68"/>
    </location>
</feature>
<evidence type="ECO:0000313" key="3">
    <source>
        <dbReference type="Proteomes" id="UP000008458"/>
    </source>
</evidence>
<dbReference type="RefSeq" id="WP_013776351.1">
    <property type="nucleotide sequence ID" value="NC_015518.1"/>
</dbReference>
<dbReference type="AlphaFoldDB" id="F4B5L2"/>
<name>F4B5L2_ACIHW</name>
<dbReference type="GeneID" id="10601053"/>
<sequence length="311" mass="36391">MSQNNAKTNANSDSETNNKKISNNDSVIQLAVIQPRYNTNSNATTLSQEEEKNSLENSHSNNLLDRDKNGNIENLLQDKEKFEIIEILHILDRLKGKLSGDSYLVIRVSNAFKELYEKYYAPKKPTLSPQTENIRRNILYSILDFLYETKFSKQDIKIQELFFKRCEDLGYPIGKVKKIKEEKPPIIVVQHIEENSEKEPKEKELKDEFKQKFKEFEKFLNELIFTPDNLINNAYLITKPLVKKLFQYIDELVNMDSTPREVKQLLIEMKDYLEKYPLNEKRFINGIASIPTGVHKQEITPKLTKIEKLLS</sequence>
<reference evidence="2 3" key="1">
    <citation type="journal article" date="2011" name="Extremophiles">
        <title>Genomic analysis of Acidianus hospitalis W1 a host for studying crenarchaeal virus and plasmid life cycles.</title>
        <authorList>
            <person name="You X.Y."/>
            <person name="Liu C."/>
            <person name="Wang S.Y."/>
            <person name="Jiang C.Y."/>
            <person name="Shah S.A."/>
            <person name="Prangishvili D."/>
            <person name="She Q."/>
            <person name="Liu S.J."/>
            <person name="Garrett R.A."/>
        </authorList>
    </citation>
    <scope>NUCLEOTIDE SEQUENCE [LARGE SCALE GENOMIC DNA]</scope>
    <source>
        <strain evidence="2 3">W1</strain>
    </source>
</reference>
<protein>
    <submittedName>
        <fullName evidence="2">Conserved Fuselloviral protein</fullName>
    </submittedName>
</protein>
<dbReference type="HOGENOM" id="CLU_893115_0_0_2"/>
<dbReference type="eggNOG" id="arCOG12065">
    <property type="taxonomic scope" value="Archaea"/>
</dbReference>
<evidence type="ECO:0000313" key="2">
    <source>
        <dbReference type="EMBL" id="AEE94436.1"/>
    </source>
</evidence>
<keyword evidence="3" id="KW-1185">Reference proteome</keyword>
<proteinExistence type="predicted"/>
<accession>F4B5L2</accession>
<dbReference type="EMBL" id="CP002535">
    <property type="protein sequence ID" value="AEE94436.1"/>
    <property type="molecule type" value="Genomic_DNA"/>
</dbReference>
<evidence type="ECO:0000256" key="1">
    <source>
        <dbReference type="SAM" id="MobiDB-lite"/>
    </source>
</evidence>